<dbReference type="InterPro" id="IPR000323">
    <property type="entry name" value="Cu2_ascorb_mOase_N"/>
</dbReference>
<dbReference type="PRINTS" id="PR00767">
    <property type="entry name" value="DBMONOXGNASE"/>
</dbReference>
<keyword evidence="6" id="KW-0325">Glycoprotein</keyword>
<dbReference type="FunFam" id="2.60.40.1210:FF:000001">
    <property type="entry name" value="Monooxygenase, DBH-like 1, like"/>
    <property type="match status" value="1"/>
</dbReference>
<dbReference type="InterPro" id="IPR028460">
    <property type="entry name" value="Tbh/DBH"/>
</dbReference>
<feature type="domain" description="DOMON" evidence="8">
    <location>
        <begin position="50"/>
        <end position="166"/>
    </location>
</feature>
<keyword evidence="5" id="KW-1015">Disulfide bond</keyword>
<organism evidence="9 10">
    <name type="scientific">Folsomia candida</name>
    <name type="common">Springtail</name>
    <dbReference type="NCBI Taxonomy" id="158441"/>
    <lineage>
        <taxon>Eukaryota</taxon>
        <taxon>Metazoa</taxon>
        <taxon>Ecdysozoa</taxon>
        <taxon>Arthropoda</taxon>
        <taxon>Hexapoda</taxon>
        <taxon>Collembola</taxon>
        <taxon>Entomobryomorpha</taxon>
        <taxon>Isotomoidea</taxon>
        <taxon>Isotomidae</taxon>
        <taxon>Proisotominae</taxon>
        <taxon>Folsomia</taxon>
    </lineage>
</organism>
<keyword evidence="9" id="KW-0560">Oxidoreductase</keyword>
<dbReference type="AlphaFoldDB" id="A0A226EK45"/>
<accession>A0A226EK45</accession>
<keyword evidence="10" id="KW-1185">Reference proteome</keyword>
<evidence type="ECO:0000256" key="1">
    <source>
        <dbReference type="ARBA" id="ARBA00004370"/>
    </source>
</evidence>
<feature type="domain" description="DOMON" evidence="8">
    <location>
        <begin position="209"/>
        <end position="325"/>
    </location>
</feature>
<dbReference type="Gene3D" id="2.60.120.310">
    <property type="entry name" value="Copper type II, ascorbate-dependent monooxygenase, N-terminal domain"/>
    <property type="match status" value="1"/>
</dbReference>
<dbReference type="OrthoDB" id="19261at2759"/>
<dbReference type="Pfam" id="PF03712">
    <property type="entry name" value="Cu2_monoox_C"/>
    <property type="match status" value="1"/>
</dbReference>
<dbReference type="Pfam" id="PF01082">
    <property type="entry name" value="Cu2_monooxygen"/>
    <property type="match status" value="1"/>
</dbReference>
<proteinExistence type="inferred from homology"/>
<dbReference type="OMA" id="PWIKNDE"/>
<dbReference type="Gene3D" id="2.60.40.1210">
    <property type="entry name" value="Cellobiose dehydrogenase, cytochrome domain"/>
    <property type="match status" value="2"/>
</dbReference>
<dbReference type="InterPro" id="IPR036939">
    <property type="entry name" value="Cu2_ascorb_mOase_N_sf"/>
</dbReference>
<dbReference type="SUPFAM" id="SSF49344">
    <property type="entry name" value="CBD9-like"/>
    <property type="match status" value="2"/>
</dbReference>
<reference evidence="9 10" key="1">
    <citation type="submission" date="2015-12" db="EMBL/GenBank/DDBJ databases">
        <title>The genome of Folsomia candida.</title>
        <authorList>
            <person name="Faddeeva A."/>
            <person name="Derks M.F."/>
            <person name="Anvar Y."/>
            <person name="Smit S."/>
            <person name="Van Straalen N."/>
            <person name="Roelofs D."/>
        </authorList>
    </citation>
    <scope>NUCLEOTIDE SEQUENCE [LARGE SCALE GENOMIC DNA]</scope>
    <source>
        <strain evidence="9 10">VU population</strain>
        <tissue evidence="9">Whole body</tissue>
    </source>
</reference>
<dbReference type="PANTHER" id="PTHR10157">
    <property type="entry name" value="DOPAMINE BETA HYDROXYLASE RELATED"/>
    <property type="match status" value="1"/>
</dbReference>
<evidence type="ECO:0000256" key="7">
    <source>
        <dbReference type="SAM" id="SignalP"/>
    </source>
</evidence>
<comment type="similarity">
    <text evidence="2">Belongs to the copper type II ascorbate-dependent monooxygenase family.</text>
</comment>
<keyword evidence="4" id="KW-0472">Membrane</keyword>
<evidence type="ECO:0000313" key="10">
    <source>
        <dbReference type="Proteomes" id="UP000198287"/>
    </source>
</evidence>
<dbReference type="InterPro" id="IPR024548">
    <property type="entry name" value="Cu2_monoox_C"/>
</dbReference>
<feature type="signal peptide" evidence="7">
    <location>
        <begin position="1"/>
        <end position="35"/>
    </location>
</feature>
<evidence type="ECO:0000256" key="6">
    <source>
        <dbReference type="ARBA" id="ARBA00023180"/>
    </source>
</evidence>
<evidence type="ECO:0000256" key="3">
    <source>
        <dbReference type="ARBA" id="ARBA00022729"/>
    </source>
</evidence>
<dbReference type="GO" id="GO:0004500">
    <property type="term" value="F:dopamine beta-monooxygenase activity"/>
    <property type="evidence" value="ECO:0007669"/>
    <property type="project" value="InterPro"/>
</dbReference>
<dbReference type="GO" id="GO:0005615">
    <property type="term" value="C:extracellular space"/>
    <property type="evidence" value="ECO:0007669"/>
    <property type="project" value="TreeGrafter"/>
</dbReference>
<dbReference type="SMART" id="SM00664">
    <property type="entry name" value="DoH"/>
    <property type="match status" value="2"/>
</dbReference>
<evidence type="ECO:0000313" key="9">
    <source>
        <dbReference type="EMBL" id="OXA57829.1"/>
    </source>
</evidence>
<dbReference type="InterPro" id="IPR000945">
    <property type="entry name" value="DBH-like"/>
</dbReference>
<dbReference type="SUPFAM" id="SSF49742">
    <property type="entry name" value="PHM/PNGase F"/>
    <property type="match status" value="2"/>
</dbReference>
<dbReference type="GO" id="GO:0042421">
    <property type="term" value="P:norepinephrine biosynthetic process"/>
    <property type="evidence" value="ECO:0007669"/>
    <property type="project" value="TreeGrafter"/>
</dbReference>
<dbReference type="Pfam" id="PF03351">
    <property type="entry name" value="DOMON"/>
    <property type="match status" value="2"/>
</dbReference>
<dbReference type="Gene3D" id="2.60.120.230">
    <property type="match status" value="1"/>
</dbReference>
<sequence>MLIYLLALKMGHFKEFLSCVIIVILTLSHPGHGRANPSNILHRQEAMDNGNFIVDWFINFEQQTAHFLIAVKTRSYIGFGISLYGSMDGSDIVIGGVFDNGTTYFSDRYGTRFTEPIVDDVQNWEFVEAFETETHTVMRVSRPLDTGDWQDKPLRDEDMYFIWAYGSENATDEIIYHGDNQGSLLVNPLSVGSPKPNTQRRTEVLDDNGNYVVQWLIDYSTKNVVFQVDVNTTGWFGFGLSPAGGMTSADIVIGGVHANGTVYFDDRHATGQSLPVRDDHQDWVPLYVSENATHTTFIFTRAFDTCDGQDVPLTNDTLNFIWSYGTTDNIQYHGSTNRGTFQVLPLDPEEPPIETEKYFKYEITHTMTMPSVDTTYWCTIQKSPRFTQKHHIVAFRPKIETPAARAHTHHYAIFRCTPPANQSAEEFFEPYVGQPGGDCKVPNPGIPAPYCQTMFYTWAVGGKELIFPDNIGCPIGEDGSEVDYYMFEVHYNNPQQLIGVRFETGATIFYTDELREHDAGILMVAHQTSLALMVPPKSPEYKSVGHCDPYCTNNYLPESGINIFALLHHAHLSARKMKLRHFRNNQELPWIKNDENYDFEYQQTRPLTDSIVVLPGDHLTTECIYDTTWRDGTTIGGLATRDEMCQSTFWYYPRSQLRECRSEYQMPQLLAKFGIEQIANRSYPYEDVNVIAPAQFAGLRYTEVLDNRVVWTPQLREEVQTDSSFGLHDGVCYIIGGSDNVPLPTGYPTFPEEYQPINECLEK</sequence>
<dbReference type="FunFam" id="2.60.120.230:FF:000001">
    <property type="entry name" value="Monooxygenase, DBH-like 1"/>
    <property type="match status" value="1"/>
</dbReference>
<protein>
    <submittedName>
        <fullName evidence="9">DBH-like monooxygenase protein 1</fullName>
    </submittedName>
</protein>
<feature type="chain" id="PRO_5013279759" evidence="7">
    <location>
        <begin position="36"/>
        <end position="763"/>
    </location>
</feature>
<evidence type="ECO:0000256" key="4">
    <source>
        <dbReference type="ARBA" id="ARBA00023136"/>
    </source>
</evidence>
<dbReference type="GO" id="GO:0005507">
    <property type="term" value="F:copper ion binding"/>
    <property type="evidence" value="ECO:0007669"/>
    <property type="project" value="InterPro"/>
</dbReference>
<dbReference type="InterPro" id="IPR045266">
    <property type="entry name" value="DOH_DOMON"/>
</dbReference>
<evidence type="ECO:0000259" key="8">
    <source>
        <dbReference type="PROSITE" id="PS50836"/>
    </source>
</evidence>
<dbReference type="PANTHER" id="PTHR10157:SF23">
    <property type="entry name" value="MOXD1 HOMOLOG 1"/>
    <property type="match status" value="1"/>
</dbReference>
<evidence type="ECO:0000256" key="2">
    <source>
        <dbReference type="ARBA" id="ARBA00010676"/>
    </source>
</evidence>
<dbReference type="InterPro" id="IPR008977">
    <property type="entry name" value="PHM/PNGase_F_dom_sf"/>
</dbReference>
<comment type="subcellular location">
    <subcellularLocation>
        <location evidence="1">Membrane</location>
    </subcellularLocation>
</comment>
<comment type="caution">
    <text evidence="9">The sequence shown here is derived from an EMBL/GenBank/DDBJ whole genome shotgun (WGS) entry which is preliminary data.</text>
</comment>
<evidence type="ECO:0000256" key="5">
    <source>
        <dbReference type="ARBA" id="ARBA00023157"/>
    </source>
</evidence>
<keyword evidence="3 7" id="KW-0732">Signal</keyword>
<name>A0A226EK45_FOLCA</name>
<dbReference type="PROSITE" id="PS50836">
    <property type="entry name" value="DOMON"/>
    <property type="match status" value="2"/>
</dbReference>
<dbReference type="EMBL" id="LNIX01000003">
    <property type="protein sequence ID" value="OXA57829.1"/>
    <property type="molecule type" value="Genomic_DNA"/>
</dbReference>
<dbReference type="GO" id="GO:0006589">
    <property type="term" value="P:octopamine biosynthetic process"/>
    <property type="evidence" value="ECO:0007669"/>
    <property type="project" value="TreeGrafter"/>
</dbReference>
<dbReference type="InterPro" id="IPR005018">
    <property type="entry name" value="DOMON_domain"/>
</dbReference>
<dbReference type="InterPro" id="IPR014784">
    <property type="entry name" value="Cu2_ascorb_mOase-like_C"/>
</dbReference>
<keyword evidence="9" id="KW-0503">Monooxygenase</keyword>
<dbReference type="GO" id="GO:0042420">
    <property type="term" value="P:dopamine catabolic process"/>
    <property type="evidence" value="ECO:0007669"/>
    <property type="project" value="TreeGrafter"/>
</dbReference>
<gene>
    <name evidence="9" type="ORF">Fcan01_06517</name>
</gene>
<dbReference type="CDD" id="cd09631">
    <property type="entry name" value="DOMON_DOH"/>
    <property type="match status" value="2"/>
</dbReference>
<dbReference type="GO" id="GO:0030667">
    <property type="term" value="C:secretory granule membrane"/>
    <property type="evidence" value="ECO:0007669"/>
    <property type="project" value="TreeGrafter"/>
</dbReference>
<dbReference type="Proteomes" id="UP000198287">
    <property type="component" value="Unassembled WGS sequence"/>
</dbReference>